<name>A0AC61R6T3_9FIRM</name>
<protein>
    <submittedName>
        <fullName evidence="1">Glycyl-radical enzyme activating protein</fullName>
    </submittedName>
</protein>
<sequence length="299" mass="33415">MIRVTNIERFATHDGPGIRTTIFFKGCHMHCPWCANPETWSQKVELLHDEKKCVHCQMCRTVCPASAIAFPEGKWQIDRSRCKGCQACAQECLNDAITFSGTDYTEDELVDIAMKDWDFYEESGGGVTLSGGEVFMQPEGLKTLLKKLKAQSLHVALETTGSYAPAMLREVVDDVDLFLMDLKHLDAGKLNAITGGNGELVVANFRYLAKNHPEKIVIRMPVIPGFNDESETIEAVLDFAASNRIQEVDLLPFHPLGASKWKNLGRPYAYEKEKMMEKQKLEPYIETGAKKGVKVRVGG</sequence>
<organism evidence="1 2">
    <name type="scientific">Dubosiella muris</name>
    <dbReference type="NCBI Taxonomy" id="3038133"/>
    <lineage>
        <taxon>Bacteria</taxon>
        <taxon>Bacillati</taxon>
        <taxon>Bacillota</taxon>
        <taxon>Erysipelotrichia</taxon>
        <taxon>Erysipelotrichales</taxon>
        <taxon>Erysipelotrichaceae</taxon>
        <taxon>Dubosiella</taxon>
    </lineage>
</organism>
<proteinExistence type="predicted"/>
<keyword evidence="2" id="KW-1185">Reference proteome</keyword>
<dbReference type="Proteomes" id="UP000308836">
    <property type="component" value="Unassembled WGS sequence"/>
</dbReference>
<evidence type="ECO:0000313" key="1">
    <source>
        <dbReference type="EMBL" id="TGY65527.1"/>
    </source>
</evidence>
<dbReference type="EMBL" id="SRYG01000016">
    <property type="protein sequence ID" value="TGY65527.1"/>
    <property type="molecule type" value="Genomic_DNA"/>
</dbReference>
<comment type="caution">
    <text evidence="1">The sequence shown here is derived from an EMBL/GenBank/DDBJ whole genome shotgun (WGS) entry which is preliminary data.</text>
</comment>
<reference evidence="1" key="1">
    <citation type="submission" date="2019-04" db="EMBL/GenBank/DDBJ databases">
        <title>Microbes associate with the intestines of laboratory mice.</title>
        <authorList>
            <person name="Navarre W."/>
            <person name="Wong E."/>
            <person name="Huang K."/>
            <person name="Tropini C."/>
            <person name="Ng K."/>
            <person name="Yu B."/>
        </authorList>
    </citation>
    <scope>NUCLEOTIDE SEQUENCE</scope>
    <source>
        <strain evidence="1">NM09_H32</strain>
    </source>
</reference>
<accession>A0AC61R6T3</accession>
<gene>
    <name evidence="1" type="ORF">E5336_08165</name>
</gene>
<evidence type="ECO:0000313" key="2">
    <source>
        <dbReference type="Proteomes" id="UP000308836"/>
    </source>
</evidence>